<dbReference type="Proteomes" id="UP000824001">
    <property type="component" value="Unassembled WGS sequence"/>
</dbReference>
<protein>
    <submittedName>
        <fullName evidence="3">Glycosyltransferase</fullName>
    </submittedName>
</protein>
<dbReference type="InterPro" id="IPR001173">
    <property type="entry name" value="Glyco_trans_2-like"/>
</dbReference>
<evidence type="ECO:0000259" key="2">
    <source>
        <dbReference type="Pfam" id="PF00535"/>
    </source>
</evidence>
<evidence type="ECO:0000313" key="4">
    <source>
        <dbReference type="Proteomes" id="UP000824001"/>
    </source>
</evidence>
<dbReference type="EMBL" id="DVJK01000060">
    <property type="protein sequence ID" value="HIS66343.1"/>
    <property type="molecule type" value="Genomic_DNA"/>
</dbReference>
<dbReference type="PANTHER" id="PTHR48090:SF8">
    <property type="entry name" value="GLYCOSYLTRANSFERASE CSBB-RELATED"/>
    <property type="match status" value="1"/>
</dbReference>
<organism evidence="3 4">
    <name type="scientific">Candidatus Scatomorpha merdipullorum</name>
    <dbReference type="NCBI Taxonomy" id="2840927"/>
    <lineage>
        <taxon>Bacteria</taxon>
        <taxon>Bacillati</taxon>
        <taxon>Bacillota</taxon>
        <taxon>Clostridia</taxon>
        <taxon>Eubacteriales</taxon>
        <taxon>Candidatus Scatomorpha</taxon>
    </lineage>
</organism>
<dbReference type="GO" id="GO:0005886">
    <property type="term" value="C:plasma membrane"/>
    <property type="evidence" value="ECO:0007669"/>
    <property type="project" value="TreeGrafter"/>
</dbReference>
<feature type="domain" description="Glycosyltransferase 2-like" evidence="2">
    <location>
        <begin position="5"/>
        <end position="170"/>
    </location>
</feature>
<dbReference type="AlphaFoldDB" id="A0A9D1FCF8"/>
<proteinExistence type="predicted"/>
<feature type="transmembrane region" description="Helical" evidence="1">
    <location>
        <begin position="229"/>
        <end position="252"/>
    </location>
</feature>
<evidence type="ECO:0000256" key="1">
    <source>
        <dbReference type="SAM" id="Phobius"/>
    </source>
</evidence>
<gene>
    <name evidence="3" type="ORF">IAC18_02150</name>
</gene>
<name>A0A9D1FCF8_9FIRM</name>
<dbReference type="Gene3D" id="3.90.550.10">
    <property type="entry name" value="Spore Coat Polysaccharide Biosynthesis Protein SpsA, Chain A"/>
    <property type="match status" value="1"/>
</dbReference>
<comment type="caution">
    <text evidence="3">The sequence shown here is derived from an EMBL/GenBank/DDBJ whole genome shotgun (WGS) entry which is preliminary data.</text>
</comment>
<dbReference type="InterPro" id="IPR029044">
    <property type="entry name" value="Nucleotide-diphossugar_trans"/>
</dbReference>
<sequence>MPLISVVVPCYNEQEVLPALYAELRRVAGLMDCAEFEFCFVDDGSADATAELLRAWSREDGRVRFSSFSRNFGKEAAMLAGLRMARGDFVALMDADLQHPPEMLIEMYEAVKDGEYDCAAARRTAREGETKVRSGGSALFSKLMNALSDTEYVEGATDYRLMRRGMVEAVLSLPEYNRFTKGIFSWVGFKTKWIPYVSRERAAGETKWSFSKLLRYSIDGMMAFSTKPLALSSILGVISCAIAIITLLVTVVKTLIFGNPVAGYPTIVSLILLVGGLLMFFIGMLGQYLAKTYMEAKHRPIYIVRETEEGLK</sequence>
<dbReference type="PANTHER" id="PTHR48090">
    <property type="entry name" value="UNDECAPRENYL-PHOSPHATE 4-DEOXY-4-FORMAMIDO-L-ARABINOSE TRANSFERASE-RELATED"/>
    <property type="match status" value="1"/>
</dbReference>
<keyword evidence="1" id="KW-0472">Membrane</keyword>
<evidence type="ECO:0000313" key="3">
    <source>
        <dbReference type="EMBL" id="HIS66343.1"/>
    </source>
</evidence>
<dbReference type="Pfam" id="PF00535">
    <property type="entry name" value="Glycos_transf_2"/>
    <property type="match status" value="1"/>
</dbReference>
<accession>A0A9D1FCF8</accession>
<reference evidence="3" key="1">
    <citation type="submission" date="2020-10" db="EMBL/GenBank/DDBJ databases">
        <authorList>
            <person name="Gilroy R."/>
        </authorList>
    </citation>
    <scope>NUCLEOTIDE SEQUENCE</scope>
    <source>
        <strain evidence="3">ChiHjej10B9-9673</strain>
    </source>
</reference>
<feature type="transmembrane region" description="Helical" evidence="1">
    <location>
        <begin position="264"/>
        <end position="290"/>
    </location>
</feature>
<dbReference type="SUPFAM" id="SSF53448">
    <property type="entry name" value="Nucleotide-diphospho-sugar transferases"/>
    <property type="match status" value="1"/>
</dbReference>
<keyword evidence="1" id="KW-1133">Transmembrane helix</keyword>
<keyword evidence="1" id="KW-0812">Transmembrane</keyword>
<dbReference type="InterPro" id="IPR050256">
    <property type="entry name" value="Glycosyltransferase_2"/>
</dbReference>
<dbReference type="CDD" id="cd04187">
    <property type="entry name" value="DPM1_like_bac"/>
    <property type="match status" value="1"/>
</dbReference>
<reference evidence="3" key="2">
    <citation type="journal article" date="2021" name="PeerJ">
        <title>Extensive microbial diversity within the chicken gut microbiome revealed by metagenomics and culture.</title>
        <authorList>
            <person name="Gilroy R."/>
            <person name="Ravi A."/>
            <person name="Getino M."/>
            <person name="Pursley I."/>
            <person name="Horton D.L."/>
            <person name="Alikhan N.F."/>
            <person name="Baker D."/>
            <person name="Gharbi K."/>
            <person name="Hall N."/>
            <person name="Watson M."/>
            <person name="Adriaenssens E.M."/>
            <person name="Foster-Nyarko E."/>
            <person name="Jarju S."/>
            <person name="Secka A."/>
            <person name="Antonio M."/>
            <person name="Oren A."/>
            <person name="Chaudhuri R.R."/>
            <person name="La Ragione R."/>
            <person name="Hildebrand F."/>
            <person name="Pallen M.J."/>
        </authorList>
    </citation>
    <scope>NUCLEOTIDE SEQUENCE</scope>
    <source>
        <strain evidence="3">ChiHjej10B9-9673</strain>
    </source>
</reference>